<gene>
    <name evidence="1" type="ORF">M2127_002329</name>
</gene>
<dbReference type="EMBL" id="JARXYA010000027">
    <property type="protein sequence ID" value="MDH6504999.1"/>
    <property type="molecule type" value="Genomic_DNA"/>
</dbReference>
<accession>A0AA43S5W5</accession>
<keyword evidence="2" id="KW-1185">Reference proteome</keyword>
<proteinExistence type="predicted"/>
<sequence>MKNYQNNNEAWTQGFMDGCMDVKGTYTGVPSIPNLQIKPGENSLEVYYKDGHEKGELYALQTLSGNNKSLRN</sequence>
<dbReference type="AlphaFoldDB" id="A0AA43S5W5"/>
<dbReference type="Proteomes" id="UP001161160">
    <property type="component" value="Unassembled WGS sequence"/>
</dbReference>
<comment type="caution">
    <text evidence="1">The sequence shown here is derived from an EMBL/GenBank/DDBJ whole genome shotgun (WGS) entry which is preliminary data.</text>
</comment>
<evidence type="ECO:0000313" key="1">
    <source>
        <dbReference type="EMBL" id="MDH6504999.1"/>
    </source>
</evidence>
<evidence type="ECO:0000313" key="2">
    <source>
        <dbReference type="Proteomes" id="UP001161160"/>
    </source>
</evidence>
<name>A0AA43S5W5_9BURK</name>
<protein>
    <submittedName>
        <fullName evidence="1">Uncharacterized protein</fullName>
    </submittedName>
</protein>
<dbReference type="RefSeq" id="WP_280757150.1">
    <property type="nucleotide sequence ID" value="NZ_JARXXW010000017.1"/>
</dbReference>
<reference evidence="1" key="1">
    <citation type="submission" date="2023-04" db="EMBL/GenBank/DDBJ databases">
        <title>Genome Encyclopedia of Bacteria and Archaea VI: Functional Genomics of Type Strains.</title>
        <authorList>
            <person name="Whitman W."/>
        </authorList>
    </citation>
    <scope>NUCLEOTIDE SEQUENCE</scope>
    <source>
        <strain evidence="1">Enz.4-51</strain>
    </source>
</reference>
<organism evidence="1 2">
    <name type="scientific">Polynucleobacter sphagniphilus</name>
    <dbReference type="NCBI Taxonomy" id="1743169"/>
    <lineage>
        <taxon>Bacteria</taxon>
        <taxon>Pseudomonadati</taxon>
        <taxon>Pseudomonadota</taxon>
        <taxon>Betaproteobacteria</taxon>
        <taxon>Burkholderiales</taxon>
        <taxon>Burkholderiaceae</taxon>
        <taxon>Polynucleobacter</taxon>
    </lineage>
</organism>